<dbReference type="STRING" id="1045775.SAMN05216378_5096"/>
<dbReference type="EMBL" id="FOMT01000005">
    <property type="protein sequence ID" value="SFF09765.1"/>
    <property type="molecule type" value="Genomic_DNA"/>
</dbReference>
<keyword evidence="3" id="KW-0378">Hydrolase</keyword>
<dbReference type="InterPro" id="IPR006357">
    <property type="entry name" value="HAD-SF_hydro_IIA"/>
</dbReference>
<dbReference type="SUPFAM" id="SSF56784">
    <property type="entry name" value="HAD-like"/>
    <property type="match status" value="1"/>
</dbReference>
<dbReference type="InterPro" id="IPR023214">
    <property type="entry name" value="HAD_sf"/>
</dbReference>
<dbReference type="GO" id="GO:0046872">
    <property type="term" value="F:metal ion binding"/>
    <property type="evidence" value="ECO:0007669"/>
    <property type="project" value="UniProtKB-KW"/>
</dbReference>
<keyword evidence="2 5" id="KW-0479">Metal-binding</keyword>
<dbReference type="GO" id="GO:0016791">
    <property type="term" value="F:phosphatase activity"/>
    <property type="evidence" value="ECO:0007669"/>
    <property type="project" value="TreeGrafter"/>
</dbReference>
<evidence type="ECO:0000256" key="2">
    <source>
        <dbReference type="ARBA" id="ARBA00022723"/>
    </source>
</evidence>
<evidence type="ECO:0000313" key="10">
    <source>
        <dbReference type="Proteomes" id="UP000198855"/>
    </source>
</evidence>
<comment type="similarity">
    <text evidence="1 5">Belongs to the HAD-like hydrolase superfamily. NagD family.</text>
</comment>
<dbReference type="PANTHER" id="PTHR19288:SF46">
    <property type="entry name" value="HALOACID DEHALOGENASE-LIKE HYDROLASE DOMAIN-CONTAINING PROTEIN 2"/>
    <property type="match status" value="1"/>
</dbReference>
<dbReference type="GO" id="GO:0005737">
    <property type="term" value="C:cytoplasm"/>
    <property type="evidence" value="ECO:0007669"/>
    <property type="project" value="TreeGrafter"/>
</dbReference>
<dbReference type="PANTHER" id="PTHR19288">
    <property type="entry name" value="4-NITROPHENYLPHOSPHATASE-RELATED"/>
    <property type="match status" value="1"/>
</dbReference>
<dbReference type="AlphaFoldDB" id="A0A1I2FWN2"/>
<evidence type="ECO:0000256" key="5">
    <source>
        <dbReference type="PIRNR" id="PIRNR000915"/>
    </source>
</evidence>
<feature type="binding site" evidence="7">
    <location>
        <position position="185"/>
    </location>
    <ligand>
        <name>substrate</name>
    </ligand>
</feature>
<feature type="active site" description="Proton donor" evidence="6">
    <location>
        <position position="16"/>
    </location>
</feature>
<keyword evidence="10" id="KW-1185">Reference proteome</keyword>
<reference evidence="10" key="1">
    <citation type="submission" date="2016-10" db="EMBL/GenBank/DDBJ databases">
        <authorList>
            <person name="Varghese N."/>
            <person name="Submissions S."/>
        </authorList>
    </citation>
    <scope>NUCLEOTIDE SEQUENCE [LARGE SCALE GENOMIC DNA]</scope>
    <source>
        <strain evidence="10">CGMCC 1.10784</strain>
    </source>
</reference>
<evidence type="ECO:0000313" key="9">
    <source>
        <dbReference type="EMBL" id="SFF09765.1"/>
    </source>
</evidence>
<comment type="cofactor">
    <cofactor evidence="8">
        <name>Mg(2+)</name>
        <dbReference type="ChEBI" id="CHEBI:18420"/>
    </cofactor>
    <text evidence="8">Divalent metal ions. Mg(2+) is the most effective.</text>
</comment>
<name>A0A1I2FWN2_9BACL</name>
<proteinExistence type="inferred from homology"/>
<dbReference type="InterPro" id="IPR006354">
    <property type="entry name" value="HAD-SF_hydro_IIA_hyp1"/>
</dbReference>
<feature type="active site" description="Nucleophile" evidence="6">
    <location>
        <position position="14"/>
    </location>
</feature>
<evidence type="ECO:0000256" key="7">
    <source>
        <dbReference type="PIRSR" id="PIRSR000915-2"/>
    </source>
</evidence>
<evidence type="ECO:0000256" key="6">
    <source>
        <dbReference type="PIRSR" id="PIRSR000915-1"/>
    </source>
</evidence>
<evidence type="ECO:0000256" key="3">
    <source>
        <dbReference type="ARBA" id="ARBA00022801"/>
    </source>
</evidence>
<feature type="binding site" evidence="8">
    <location>
        <position position="14"/>
    </location>
    <ligand>
        <name>Mg(2+)</name>
        <dbReference type="ChEBI" id="CHEBI:18420"/>
    </ligand>
</feature>
<dbReference type="Pfam" id="PF13344">
    <property type="entry name" value="Hydrolase_6"/>
    <property type="match status" value="1"/>
</dbReference>
<gene>
    <name evidence="9" type="ORF">SAMN05216378_5096</name>
</gene>
<dbReference type="PIRSF" id="PIRSF000915">
    <property type="entry name" value="PGP-type_phosphatase"/>
    <property type="match status" value="1"/>
</dbReference>
<feature type="binding site" evidence="8">
    <location>
        <position position="210"/>
    </location>
    <ligand>
        <name>Mg(2+)</name>
        <dbReference type="ChEBI" id="CHEBI:18420"/>
    </ligand>
</feature>
<dbReference type="OrthoDB" id="9810449at2"/>
<dbReference type="Gene3D" id="3.40.50.1000">
    <property type="entry name" value="HAD superfamily/HAD-like"/>
    <property type="match status" value="2"/>
</dbReference>
<sequence length="270" mass="28874">MNEQLAPMRGMLLDLDGTLYHGTQRIDGADLLIRQLREWKLPYRFVTNNSTVSPETVAERLRNMGIDADPCDVCTSAQAAAQYIANKKPGASVLVVGESGLMEAVEAAGLQLTDEQPEFVLQGLDRQLSYERLTQAVRSIHQGAEFVLTNPDLLLPGEGGLFPGAGSIGAMLTAAGGKEPTLIGKPSKILMDYSLRQIGLSAGETWVVGDNMATDIAAGHASGCGTLLVLTGLTTSDNYEYYAQRAGCRPDVICDDLHKLLSYISSTIGI</sequence>
<dbReference type="EC" id="3.1.3.-" evidence="5"/>
<dbReference type="Proteomes" id="UP000198855">
    <property type="component" value="Unassembled WGS sequence"/>
</dbReference>
<keyword evidence="4 5" id="KW-0460">Magnesium</keyword>
<dbReference type="Pfam" id="PF13242">
    <property type="entry name" value="Hydrolase_like"/>
    <property type="match status" value="1"/>
</dbReference>
<dbReference type="RefSeq" id="WP_091189212.1">
    <property type="nucleotide sequence ID" value="NZ_FOMT01000005.1"/>
</dbReference>
<dbReference type="NCBIfam" id="TIGR01460">
    <property type="entry name" value="HAD-SF-IIA"/>
    <property type="match status" value="1"/>
</dbReference>
<organism evidence="9 10">
    <name type="scientific">Paenibacillus catalpae</name>
    <dbReference type="NCBI Taxonomy" id="1045775"/>
    <lineage>
        <taxon>Bacteria</taxon>
        <taxon>Bacillati</taxon>
        <taxon>Bacillota</taxon>
        <taxon>Bacilli</taxon>
        <taxon>Bacillales</taxon>
        <taxon>Paenibacillaceae</taxon>
        <taxon>Paenibacillus</taxon>
    </lineage>
</organism>
<accession>A0A1I2FWN2</accession>
<comment type="function">
    <text evidence="5">Catalyzes the dephosphorylation of 2-6 carbon acid sugars in vitro.</text>
</comment>
<protein>
    <recommendedName>
        <fullName evidence="5">Acid sugar phosphatase</fullName>
        <ecNumber evidence="5">3.1.3.-</ecNumber>
    </recommendedName>
</protein>
<evidence type="ECO:0000256" key="4">
    <source>
        <dbReference type="ARBA" id="ARBA00022842"/>
    </source>
</evidence>
<feature type="binding site" evidence="8">
    <location>
        <position position="16"/>
    </location>
    <ligand>
        <name>Mg(2+)</name>
        <dbReference type="ChEBI" id="CHEBI:18420"/>
    </ligand>
</feature>
<evidence type="ECO:0000256" key="1">
    <source>
        <dbReference type="ARBA" id="ARBA00006696"/>
    </source>
</evidence>
<dbReference type="InterPro" id="IPR036412">
    <property type="entry name" value="HAD-like_sf"/>
</dbReference>
<dbReference type="NCBIfam" id="TIGR01457">
    <property type="entry name" value="HAD-SF-IIA-hyp2"/>
    <property type="match status" value="1"/>
</dbReference>
<evidence type="ECO:0000256" key="8">
    <source>
        <dbReference type="PIRSR" id="PIRSR000915-3"/>
    </source>
</evidence>